<dbReference type="Gene3D" id="1.25.40.10">
    <property type="entry name" value="Tetratricopeptide repeat domain"/>
    <property type="match status" value="1"/>
</dbReference>
<keyword evidence="6 8" id="KW-0472">Membrane</keyword>
<dbReference type="GO" id="GO:0005774">
    <property type="term" value="C:vacuolar membrane"/>
    <property type="evidence" value="ECO:0007669"/>
    <property type="project" value="TreeGrafter"/>
</dbReference>
<comment type="caution">
    <text evidence="9">The sequence shown here is derived from an EMBL/GenBank/DDBJ whole genome shotgun (WGS) entry which is preliminary data.</text>
</comment>
<evidence type="ECO:0000256" key="5">
    <source>
        <dbReference type="ARBA" id="ARBA00022927"/>
    </source>
</evidence>
<dbReference type="Proteomes" id="UP000241769">
    <property type="component" value="Unassembled WGS sequence"/>
</dbReference>
<evidence type="ECO:0000256" key="7">
    <source>
        <dbReference type="PROSITE-ProRule" id="PRU00339"/>
    </source>
</evidence>
<evidence type="ECO:0000313" key="9">
    <source>
        <dbReference type="EMBL" id="PRP82940.1"/>
    </source>
</evidence>
<accession>A0A2P6NG63</accession>
<dbReference type="AlphaFoldDB" id="A0A2P6NG63"/>
<dbReference type="InterPro" id="IPR011990">
    <property type="entry name" value="TPR-like_helical_dom_sf"/>
</dbReference>
<dbReference type="SUPFAM" id="SSF48452">
    <property type="entry name" value="TPR-like"/>
    <property type="match status" value="1"/>
</dbReference>
<evidence type="ECO:0000256" key="3">
    <source>
        <dbReference type="ARBA" id="ARBA00022448"/>
    </source>
</evidence>
<feature type="repeat" description="TPR" evidence="7">
    <location>
        <begin position="107"/>
        <end position="140"/>
    </location>
</feature>
<proteinExistence type="inferred from homology"/>
<dbReference type="PRINTS" id="PR00448">
    <property type="entry name" value="NSFATTACHMNT"/>
</dbReference>
<dbReference type="PROSITE" id="PS50005">
    <property type="entry name" value="TPR"/>
    <property type="match status" value="1"/>
</dbReference>
<dbReference type="InterPro" id="IPR019734">
    <property type="entry name" value="TPR_rpt"/>
</dbReference>
<dbReference type="InParanoid" id="A0A2P6NG63"/>
<dbReference type="GO" id="GO:0035494">
    <property type="term" value="P:SNARE complex disassembly"/>
    <property type="evidence" value="ECO:0007669"/>
    <property type="project" value="TreeGrafter"/>
</dbReference>
<comment type="function">
    <text evidence="8">Required for vesicular transport between the endoplasmic reticulum and the Golgi apparatus.</text>
</comment>
<comment type="subcellular location">
    <subcellularLocation>
        <location evidence="1 8">Membrane</location>
        <topology evidence="1 8">Peripheral membrane protein</topology>
    </subcellularLocation>
</comment>
<name>A0A2P6NG63_9EUKA</name>
<evidence type="ECO:0000256" key="4">
    <source>
        <dbReference type="ARBA" id="ARBA00022892"/>
    </source>
</evidence>
<keyword evidence="10" id="KW-1185">Reference proteome</keyword>
<sequence>MGGEEYMAQADKKLKSFGWFSGDQKFEDAAELYTKAANQFKNNKQWDQAANAFCRSAECHAKLGSKHETATDYISAGTCYSKTNVNVNCITNAVQLYVDEGRFSIAAKHQKEIGEMYEKANEIEKAVEAFQKAADFYDGENTTSAANGCLLKVAEMSAKLSNYERAIGIYEEVGKKSLDNNLTKWSVKDYLFRGMLCRLCTTDLVSSKKAIDRYKDLDVSFPSSRECKFLEQILAAVENYDKEAFTQAVVDYDSISKLDQWKTTMLLRIKNGIASAEDEDLA</sequence>
<evidence type="ECO:0000256" key="6">
    <source>
        <dbReference type="ARBA" id="ARBA00023136"/>
    </source>
</evidence>
<dbReference type="GO" id="GO:0006886">
    <property type="term" value="P:intracellular protein transport"/>
    <property type="evidence" value="ECO:0007669"/>
    <property type="project" value="UniProtKB-UniRule"/>
</dbReference>
<dbReference type="FunCoup" id="A0A2P6NG63">
    <property type="interactions" value="933"/>
</dbReference>
<dbReference type="InterPro" id="IPR000744">
    <property type="entry name" value="NSF_attach"/>
</dbReference>
<keyword evidence="4 8" id="KW-0931">ER-Golgi transport</keyword>
<keyword evidence="3 8" id="KW-0813">Transport</keyword>
<keyword evidence="5 8" id="KW-0653">Protein transport</keyword>
<evidence type="ECO:0000256" key="1">
    <source>
        <dbReference type="ARBA" id="ARBA00004170"/>
    </source>
</evidence>
<evidence type="ECO:0000313" key="10">
    <source>
        <dbReference type="Proteomes" id="UP000241769"/>
    </source>
</evidence>
<gene>
    <name evidence="9" type="ORF">PROFUN_06717</name>
</gene>
<keyword evidence="7" id="KW-0802">TPR repeat</keyword>
<reference evidence="9 10" key="1">
    <citation type="journal article" date="2018" name="Genome Biol. Evol.">
        <title>Multiple Roots of Fruiting Body Formation in Amoebozoa.</title>
        <authorList>
            <person name="Hillmann F."/>
            <person name="Forbes G."/>
            <person name="Novohradska S."/>
            <person name="Ferling I."/>
            <person name="Riege K."/>
            <person name="Groth M."/>
            <person name="Westermann M."/>
            <person name="Marz M."/>
            <person name="Spaller T."/>
            <person name="Winckler T."/>
            <person name="Schaap P."/>
            <person name="Glockner G."/>
        </authorList>
    </citation>
    <scope>NUCLEOTIDE SEQUENCE [LARGE SCALE GENOMIC DNA]</scope>
    <source>
        <strain evidence="9 10">Jena</strain>
    </source>
</reference>
<dbReference type="OrthoDB" id="9984275at2759"/>
<dbReference type="GO" id="GO:0019905">
    <property type="term" value="F:syntaxin binding"/>
    <property type="evidence" value="ECO:0007669"/>
    <property type="project" value="TreeGrafter"/>
</dbReference>
<evidence type="ECO:0000256" key="2">
    <source>
        <dbReference type="ARBA" id="ARBA00010050"/>
    </source>
</evidence>
<comment type="similarity">
    <text evidence="2 8">Belongs to the SNAP family.</text>
</comment>
<dbReference type="GO" id="GO:0005483">
    <property type="term" value="F:soluble NSF attachment protein activity"/>
    <property type="evidence" value="ECO:0007669"/>
    <property type="project" value="TreeGrafter"/>
</dbReference>
<dbReference type="SMART" id="SM00028">
    <property type="entry name" value="TPR"/>
    <property type="match status" value="2"/>
</dbReference>
<dbReference type="CDD" id="cd15832">
    <property type="entry name" value="SNAP"/>
    <property type="match status" value="1"/>
</dbReference>
<dbReference type="Pfam" id="PF14938">
    <property type="entry name" value="SNAP"/>
    <property type="match status" value="1"/>
</dbReference>
<dbReference type="EMBL" id="MDYQ01000093">
    <property type="protein sequence ID" value="PRP82940.1"/>
    <property type="molecule type" value="Genomic_DNA"/>
</dbReference>
<dbReference type="PANTHER" id="PTHR13768:SF8">
    <property type="entry name" value="ALPHA-SOLUBLE NSF ATTACHMENT PROTEIN"/>
    <property type="match status" value="1"/>
</dbReference>
<organism evidence="9 10">
    <name type="scientific">Planoprotostelium fungivorum</name>
    <dbReference type="NCBI Taxonomy" id="1890364"/>
    <lineage>
        <taxon>Eukaryota</taxon>
        <taxon>Amoebozoa</taxon>
        <taxon>Evosea</taxon>
        <taxon>Variosea</taxon>
        <taxon>Cavosteliida</taxon>
        <taxon>Cavosteliaceae</taxon>
        <taxon>Planoprotostelium</taxon>
    </lineage>
</organism>
<evidence type="ECO:0000256" key="8">
    <source>
        <dbReference type="RuleBase" id="RU367013"/>
    </source>
</evidence>
<dbReference type="FunFam" id="1.25.40.10:FF:000049">
    <property type="entry name" value="Alpha-soluble NSF attachment protein-like"/>
    <property type="match status" value="1"/>
</dbReference>
<dbReference type="PANTHER" id="PTHR13768">
    <property type="entry name" value="SOLUBLE NSF ATTACHMENT PROTEIN SNAP"/>
    <property type="match status" value="1"/>
</dbReference>
<protein>
    <submittedName>
        <fullName evidence="9">Soluble NSF attachment protein alpha isoform</fullName>
    </submittedName>
</protein>
<dbReference type="GO" id="GO:0031201">
    <property type="term" value="C:SNARE complex"/>
    <property type="evidence" value="ECO:0007669"/>
    <property type="project" value="TreeGrafter"/>
</dbReference>
<dbReference type="STRING" id="1890364.A0A2P6NG63"/>